<gene>
    <name evidence="1" type="ORF">L207DRAFT_582059</name>
</gene>
<name>A0A2J6RSZ0_HYAVF</name>
<evidence type="ECO:0000313" key="2">
    <source>
        <dbReference type="Proteomes" id="UP000235786"/>
    </source>
</evidence>
<keyword evidence="2" id="KW-1185">Reference proteome</keyword>
<accession>A0A2J6RSZ0</accession>
<dbReference type="EMBL" id="KZ613944">
    <property type="protein sequence ID" value="PMD41631.1"/>
    <property type="molecule type" value="Genomic_DNA"/>
</dbReference>
<proteinExistence type="predicted"/>
<sequence>MEEQQARVIYLWCECGHVDLSLDAALNPPRSPIPYHTCQDQPHFIFLLENMTCRACLNGDAQPLTGEALEQVIERWRALSVEEDGYRRGVNERNEPLEKSLCSILPHMLNIPEARQLLNLRFQLNHIILPSRFRLIDEDYAAMRQRQERLKRALFVMPLTLMDQLSLDECLDYFLFLHQFFYDVITSYSFSTPEIRDHFRHTCFTLGERVEAHLQPLKNSFNLLAAADVLEADIRQKWANVQEIFSNSKALFRELAPGPIAEFMK</sequence>
<organism evidence="1 2">
    <name type="scientific">Hyaloscypha variabilis (strain UAMH 11265 / GT02V1 / F)</name>
    <name type="common">Meliniomyces variabilis</name>
    <dbReference type="NCBI Taxonomy" id="1149755"/>
    <lineage>
        <taxon>Eukaryota</taxon>
        <taxon>Fungi</taxon>
        <taxon>Dikarya</taxon>
        <taxon>Ascomycota</taxon>
        <taxon>Pezizomycotina</taxon>
        <taxon>Leotiomycetes</taxon>
        <taxon>Helotiales</taxon>
        <taxon>Hyaloscyphaceae</taxon>
        <taxon>Hyaloscypha</taxon>
        <taxon>Hyaloscypha variabilis</taxon>
    </lineage>
</organism>
<dbReference type="AlphaFoldDB" id="A0A2J6RSZ0"/>
<dbReference type="Proteomes" id="UP000235786">
    <property type="component" value="Unassembled WGS sequence"/>
</dbReference>
<evidence type="ECO:0000313" key="1">
    <source>
        <dbReference type="EMBL" id="PMD41631.1"/>
    </source>
</evidence>
<reference evidence="1 2" key="1">
    <citation type="submission" date="2016-04" db="EMBL/GenBank/DDBJ databases">
        <title>A degradative enzymes factory behind the ericoid mycorrhizal symbiosis.</title>
        <authorList>
            <consortium name="DOE Joint Genome Institute"/>
            <person name="Martino E."/>
            <person name="Morin E."/>
            <person name="Grelet G."/>
            <person name="Kuo A."/>
            <person name="Kohler A."/>
            <person name="Daghino S."/>
            <person name="Barry K."/>
            <person name="Choi C."/>
            <person name="Cichocki N."/>
            <person name="Clum A."/>
            <person name="Copeland A."/>
            <person name="Hainaut M."/>
            <person name="Haridas S."/>
            <person name="Labutti K."/>
            <person name="Lindquist E."/>
            <person name="Lipzen A."/>
            <person name="Khouja H.-R."/>
            <person name="Murat C."/>
            <person name="Ohm R."/>
            <person name="Olson A."/>
            <person name="Spatafora J."/>
            <person name="Veneault-Fourrey C."/>
            <person name="Henrissat B."/>
            <person name="Grigoriev I."/>
            <person name="Martin F."/>
            <person name="Perotto S."/>
        </authorList>
    </citation>
    <scope>NUCLEOTIDE SEQUENCE [LARGE SCALE GENOMIC DNA]</scope>
    <source>
        <strain evidence="1 2">F</strain>
    </source>
</reference>
<protein>
    <submittedName>
        <fullName evidence="1">Uncharacterized protein</fullName>
    </submittedName>
</protein>